<dbReference type="PROSITE" id="PS50294">
    <property type="entry name" value="WD_REPEATS_REGION"/>
    <property type="match status" value="1"/>
</dbReference>
<gene>
    <name evidence="8" type="ORF">B0T25DRAFT_443506</name>
</gene>
<dbReference type="SMART" id="SM00320">
    <property type="entry name" value="WD40"/>
    <property type="match status" value="1"/>
</dbReference>
<proteinExistence type="inferred from homology"/>
<dbReference type="InterPro" id="IPR036322">
    <property type="entry name" value="WD40_repeat_dom_sf"/>
</dbReference>
<evidence type="ECO:0000256" key="6">
    <source>
        <dbReference type="ARBA" id="ARBA00043913"/>
    </source>
</evidence>
<evidence type="ECO:0000256" key="7">
    <source>
        <dbReference type="PROSITE-ProRule" id="PRU00221"/>
    </source>
</evidence>
<dbReference type="InterPro" id="IPR015943">
    <property type="entry name" value="WD40/YVTN_repeat-like_dom_sf"/>
</dbReference>
<evidence type="ECO:0000313" key="8">
    <source>
        <dbReference type="EMBL" id="KAK3363969.1"/>
    </source>
</evidence>
<reference evidence="8" key="2">
    <citation type="submission" date="2023-06" db="EMBL/GenBank/DDBJ databases">
        <authorList>
            <consortium name="Lawrence Berkeley National Laboratory"/>
            <person name="Haridas S."/>
            <person name="Hensen N."/>
            <person name="Bonometti L."/>
            <person name="Westerberg I."/>
            <person name="Brannstrom I.O."/>
            <person name="Guillou S."/>
            <person name="Cros-Aarteil S."/>
            <person name="Calhoun S."/>
            <person name="Kuo A."/>
            <person name="Mondo S."/>
            <person name="Pangilinan J."/>
            <person name="Riley R."/>
            <person name="Labutti K."/>
            <person name="Andreopoulos B."/>
            <person name="Lipzen A."/>
            <person name="Chen C."/>
            <person name="Yanf M."/>
            <person name="Daum C."/>
            <person name="Ng V."/>
            <person name="Clum A."/>
            <person name="Steindorff A."/>
            <person name="Ohm R."/>
            <person name="Martin F."/>
            <person name="Silar P."/>
            <person name="Natvig D."/>
            <person name="Lalanne C."/>
            <person name="Gautier V."/>
            <person name="Ament-Velasquez S.L."/>
            <person name="Kruys A."/>
            <person name="Hutchinson M.I."/>
            <person name="Powell A.J."/>
            <person name="Barry K."/>
            <person name="Miller A.N."/>
            <person name="Grigoriev I.V."/>
            <person name="Debuchy R."/>
            <person name="Gladieux P."/>
            <person name="Thoren M.H."/>
            <person name="Johannesson H."/>
        </authorList>
    </citation>
    <scope>NUCLEOTIDE SEQUENCE</scope>
    <source>
        <strain evidence="8">CBS 955.72</strain>
    </source>
</reference>
<protein>
    <recommendedName>
        <fullName evidence="5">Mitochondrial division protein 1</fullName>
    </recommendedName>
</protein>
<dbReference type="SUPFAM" id="SSF50978">
    <property type="entry name" value="WD40 repeat-like"/>
    <property type="match status" value="1"/>
</dbReference>
<evidence type="ECO:0000256" key="4">
    <source>
        <dbReference type="ARBA" id="ARBA00038415"/>
    </source>
</evidence>
<keyword evidence="1 7" id="KW-0853">WD repeat</keyword>
<name>A0AAJ0HWM4_9PEZI</name>
<evidence type="ECO:0000256" key="1">
    <source>
        <dbReference type="ARBA" id="ARBA00022574"/>
    </source>
</evidence>
<keyword evidence="3" id="KW-0175">Coiled coil</keyword>
<comment type="caution">
    <text evidence="8">The sequence shown here is derived from an EMBL/GenBank/DDBJ whole genome shotgun (WGS) entry which is preliminary data.</text>
</comment>
<dbReference type="Gene3D" id="2.130.10.10">
    <property type="entry name" value="YVTN repeat-like/Quinoprotein amine dehydrogenase"/>
    <property type="match status" value="1"/>
</dbReference>
<comment type="similarity">
    <text evidence="4">Belongs to the WD repeat MDV1/CAF4 family.</text>
</comment>
<dbReference type="EMBL" id="JAUIQD010000001">
    <property type="protein sequence ID" value="KAK3363969.1"/>
    <property type="molecule type" value="Genomic_DNA"/>
</dbReference>
<reference evidence="8" key="1">
    <citation type="journal article" date="2023" name="Mol. Phylogenet. Evol.">
        <title>Genome-scale phylogeny and comparative genomics of the fungal order Sordariales.</title>
        <authorList>
            <person name="Hensen N."/>
            <person name="Bonometti L."/>
            <person name="Westerberg I."/>
            <person name="Brannstrom I.O."/>
            <person name="Guillou S."/>
            <person name="Cros-Aarteil S."/>
            <person name="Calhoun S."/>
            <person name="Haridas S."/>
            <person name="Kuo A."/>
            <person name="Mondo S."/>
            <person name="Pangilinan J."/>
            <person name="Riley R."/>
            <person name="LaButti K."/>
            <person name="Andreopoulos B."/>
            <person name="Lipzen A."/>
            <person name="Chen C."/>
            <person name="Yan M."/>
            <person name="Daum C."/>
            <person name="Ng V."/>
            <person name="Clum A."/>
            <person name="Steindorff A."/>
            <person name="Ohm R.A."/>
            <person name="Martin F."/>
            <person name="Silar P."/>
            <person name="Natvig D.O."/>
            <person name="Lalanne C."/>
            <person name="Gautier V."/>
            <person name="Ament-Velasquez S.L."/>
            <person name="Kruys A."/>
            <person name="Hutchinson M.I."/>
            <person name="Powell A.J."/>
            <person name="Barry K."/>
            <person name="Miller A.N."/>
            <person name="Grigoriev I.V."/>
            <person name="Debuchy R."/>
            <person name="Gladieux P."/>
            <person name="Hiltunen Thoren M."/>
            <person name="Johannesson H."/>
        </authorList>
    </citation>
    <scope>NUCLEOTIDE SEQUENCE</scope>
    <source>
        <strain evidence="8">CBS 955.72</strain>
    </source>
</reference>
<feature type="repeat" description="WD" evidence="7">
    <location>
        <begin position="37"/>
        <end position="72"/>
    </location>
</feature>
<dbReference type="Pfam" id="PF00400">
    <property type="entry name" value="WD40"/>
    <property type="match status" value="1"/>
</dbReference>
<keyword evidence="2" id="KW-0677">Repeat</keyword>
<evidence type="ECO:0000313" key="9">
    <source>
        <dbReference type="Proteomes" id="UP001275084"/>
    </source>
</evidence>
<evidence type="ECO:0000256" key="5">
    <source>
        <dbReference type="ARBA" id="ARBA00039789"/>
    </source>
</evidence>
<organism evidence="8 9">
    <name type="scientific">Lasiosphaeria hispida</name>
    <dbReference type="NCBI Taxonomy" id="260671"/>
    <lineage>
        <taxon>Eukaryota</taxon>
        <taxon>Fungi</taxon>
        <taxon>Dikarya</taxon>
        <taxon>Ascomycota</taxon>
        <taxon>Pezizomycotina</taxon>
        <taxon>Sordariomycetes</taxon>
        <taxon>Sordariomycetidae</taxon>
        <taxon>Sordariales</taxon>
        <taxon>Lasiosphaeriaceae</taxon>
        <taxon>Lasiosphaeria</taxon>
    </lineage>
</organism>
<dbReference type="PANTHER" id="PTHR22847:SF637">
    <property type="entry name" value="WD REPEAT DOMAIN 5B"/>
    <property type="match status" value="1"/>
</dbReference>
<accession>A0AAJ0HWM4</accession>
<keyword evidence="9" id="KW-1185">Reference proteome</keyword>
<evidence type="ECO:0000256" key="3">
    <source>
        <dbReference type="ARBA" id="ARBA00023054"/>
    </source>
</evidence>
<dbReference type="PANTHER" id="PTHR22847">
    <property type="entry name" value="WD40 REPEAT PROTEIN"/>
    <property type="match status" value="1"/>
</dbReference>
<sequence length="72" mass="8203">MTMVFCHSSQLLTFGYRYRYNIIKIWDAVTGQLRQVLTGLDKYVNSVAMSPDSKQLASASSDGTVRVWRLLD</sequence>
<dbReference type="InterPro" id="IPR001680">
    <property type="entry name" value="WD40_rpt"/>
</dbReference>
<dbReference type="PROSITE" id="PS50082">
    <property type="entry name" value="WD_REPEATS_2"/>
    <property type="match status" value="1"/>
</dbReference>
<dbReference type="AlphaFoldDB" id="A0AAJ0HWM4"/>
<dbReference type="GO" id="GO:1990234">
    <property type="term" value="C:transferase complex"/>
    <property type="evidence" value="ECO:0007669"/>
    <property type="project" value="UniProtKB-ARBA"/>
</dbReference>
<comment type="function">
    <text evidence="6">Involved in mitochondrial fission. Acts as an adapter protein required to form mitochondrial fission complexes. Formation of these complexes is required to promote constriction and fission of the mitochondrial compartment at a late step in mitochondrial division.</text>
</comment>
<dbReference type="Proteomes" id="UP001275084">
    <property type="component" value="Unassembled WGS sequence"/>
</dbReference>
<evidence type="ECO:0000256" key="2">
    <source>
        <dbReference type="ARBA" id="ARBA00022737"/>
    </source>
</evidence>